<evidence type="ECO:0000256" key="7">
    <source>
        <dbReference type="ARBA" id="ARBA00022519"/>
    </source>
</evidence>
<sequence>MSPYGEGIDPVPFIAGAYGVAVLLIGGFTIWLVTQRRQLRILQEAVKRKD</sequence>
<evidence type="ECO:0000256" key="2">
    <source>
        <dbReference type="ARBA" id="ARBA00004377"/>
    </source>
</evidence>
<keyword evidence="7" id="KW-0997">Cell inner membrane</keyword>
<dbReference type="Proteomes" id="UP000192907">
    <property type="component" value="Unassembled WGS sequence"/>
</dbReference>
<gene>
    <name evidence="13" type="ORF">SAMN06296036_109118</name>
</gene>
<dbReference type="Pfam" id="PF04995">
    <property type="entry name" value="CcmD"/>
    <property type="match status" value="1"/>
</dbReference>
<dbReference type="RefSeq" id="WP_132319312.1">
    <property type="nucleotide sequence ID" value="NZ_FWZT01000009.1"/>
</dbReference>
<evidence type="ECO:0000256" key="6">
    <source>
        <dbReference type="ARBA" id="ARBA00022475"/>
    </source>
</evidence>
<evidence type="ECO:0000256" key="8">
    <source>
        <dbReference type="ARBA" id="ARBA00022692"/>
    </source>
</evidence>
<evidence type="ECO:0000256" key="4">
    <source>
        <dbReference type="ARBA" id="ARBA00016461"/>
    </source>
</evidence>
<dbReference type="GO" id="GO:0005886">
    <property type="term" value="C:plasma membrane"/>
    <property type="evidence" value="ECO:0007669"/>
    <property type="project" value="UniProtKB-SubCell"/>
</dbReference>
<dbReference type="GO" id="GO:0017004">
    <property type="term" value="P:cytochrome complex assembly"/>
    <property type="evidence" value="ECO:0007669"/>
    <property type="project" value="UniProtKB-KW"/>
</dbReference>
<keyword evidence="10 12" id="KW-1133">Transmembrane helix</keyword>
<evidence type="ECO:0000313" key="14">
    <source>
        <dbReference type="Proteomes" id="UP000192907"/>
    </source>
</evidence>
<keyword evidence="5" id="KW-0813">Transport</keyword>
<keyword evidence="14" id="KW-1185">Reference proteome</keyword>
<proteinExistence type="inferred from homology"/>
<evidence type="ECO:0000313" key="13">
    <source>
        <dbReference type="EMBL" id="SMF29581.1"/>
    </source>
</evidence>
<evidence type="ECO:0000256" key="9">
    <source>
        <dbReference type="ARBA" id="ARBA00022748"/>
    </source>
</evidence>
<dbReference type="AlphaFoldDB" id="A0A1Y6BUM5"/>
<evidence type="ECO:0000256" key="3">
    <source>
        <dbReference type="ARBA" id="ARBA00008741"/>
    </source>
</evidence>
<dbReference type="GO" id="GO:0015886">
    <property type="term" value="P:heme transport"/>
    <property type="evidence" value="ECO:0007669"/>
    <property type="project" value="InterPro"/>
</dbReference>
<keyword evidence="9" id="KW-0201">Cytochrome c-type biogenesis</keyword>
<dbReference type="InterPro" id="IPR007078">
    <property type="entry name" value="Haem_export_protD_CcmD"/>
</dbReference>
<keyword evidence="8 12" id="KW-0812">Transmembrane</keyword>
<reference evidence="14" key="1">
    <citation type="submission" date="2017-04" db="EMBL/GenBank/DDBJ databases">
        <authorList>
            <person name="Varghese N."/>
            <person name="Submissions S."/>
        </authorList>
    </citation>
    <scope>NUCLEOTIDE SEQUENCE [LARGE SCALE GENOMIC DNA]</scope>
    <source>
        <strain evidence="14">RKEM611</strain>
    </source>
</reference>
<evidence type="ECO:0000256" key="11">
    <source>
        <dbReference type="ARBA" id="ARBA00023136"/>
    </source>
</evidence>
<keyword evidence="11 12" id="KW-0472">Membrane</keyword>
<evidence type="ECO:0000256" key="1">
    <source>
        <dbReference type="ARBA" id="ARBA00002442"/>
    </source>
</evidence>
<comment type="similarity">
    <text evidence="3">Belongs to the CcmD/CycX/HelD family.</text>
</comment>
<evidence type="ECO:0000256" key="5">
    <source>
        <dbReference type="ARBA" id="ARBA00022448"/>
    </source>
</evidence>
<feature type="transmembrane region" description="Helical" evidence="12">
    <location>
        <begin position="12"/>
        <end position="33"/>
    </location>
</feature>
<name>A0A1Y6BUM5_9BACT</name>
<comment type="function">
    <text evidence="1">Required for the export of heme to the periplasm for the biogenesis of c-type cytochromes.</text>
</comment>
<organism evidence="13 14">
    <name type="scientific">Pseudobacteriovorax antillogorgiicola</name>
    <dbReference type="NCBI Taxonomy" id="1513793"/>
    <lineage>
        <taxon>Bacteria</taxon>
        <taxon>Pseudomonadati</taxon>
        <taxon>Bdellovibrionota</taxon>
        <taxon>Oligoflexia</taxon>
        <taxon>Oligoflexales</taxon>
        <taxon>Pseudobacteriovoracaceae</taxon>
        <taxon>Pseudobacteriovorax</taxon>
    </lineage>
</organism>
<accession>A0A1Y6BUM5</accession>
<evidence type="ECO:0000256" key="10">
    <source>
        <dbReference type="ARBA" id="ARBA00022989"/>
    </source>
</evidence>
<protein>
    <recommendedName>
        <fullName evidence="4">Heme exporter protein D</fullName>
    </recommendedName>
</protein>
<dbReference type="EMBL" id="FWZT01000009">
    <property type="protein sequence ID" value="SMF29581.1"/>
    <property type="molecule type" value="Genomic_DNA"/>
</dbReference>
<keyword evidence="6" id="KW-1003">Cell membrane</keyword>
<dbReference type="STRING" id="1513793.SAMN06296036_109118"/>
<comment type="subcellular location">
    <subcellularLocation>
        <location evidence="2">Cell inner membrane</location>
        <topology evidence="2">Single-pass membrane protein</topology>
    </subcellularLocation>
</comment>
<evidence type="ECO:0000256" key="12">
    <source>
        <dbReference type="SAM" id="Phobius"/>
    </source>
</evidence>